<dbReference type="Gene3D" id="2.60.220.50">
    <property type="match status" value="1"/>
</dbReference>
<feature type="transmembrane region" description="Helical" evidence="13">
    <location>
        <begin position="374"/>
        <end position="394"/>
    </location>
</feature>
<keyword evidence="11" id="KW-1015">Disulfide bond</keyword>
<reference evidence="16" key="3">
    <citation type="submission" date="2025-09" db="UniProtKB">
        <authorList>
            <consortium name="Ensembl"/>
        </authorList>
    </citation>
    <scope>IDENTIFICATION</scope>
</reference>
<dbReference type="Gene3D" id="1.20.1070.10">
    <property type="entry name" value="Rhodopsin 7-helix transmembrane proteins"/>
    <property type="match status" value="1"/>
</dbReference>
<evidence type="ECO:0000256" key="13">
    <source>
        <dbReference type="SAM" id="Phobius"/>
    </source>
</evidence>
<keyword evidence="6" id="KW-0732">Signal</keyword>
<feature type="transmembrane region" description="Helical" evidence="13">
    <location>
        <begin position="206"/>
        <end position="227"/>
    </location>
</feature>
<reference evidence="16 17" key="1">
    <citation type="submission" date="2020-10" db="EMBL/GenBank/DDBJ databases">
        <title>Pygocentrus nattereri (red-bellied piranha) genome, fPygNat1, primary haplotype.</title>
        <authorList>
            <person name="Myers G."/>
            <person name="Meyer A."/>
            <person name="Karagic N."/>
            <person name="Pippel M."/>
            <person name="Winkler S."/>
            <person name="Tracey A."/>
            <person name="Wood J."/>
            <person name="Formenti G."/>
            <person name="Howe K."/>
            <person name="Fedrigo O."/>
            <person name="Jarvis E.D."/>
        </authorList>
    </citation>
    <scope>NUCLEOTIDE SEQUENCE [LARGE SCALE GENOMIC DNA]</scope>
</reference>
<evidence type="ECO:0000256" key="1">
    <source>
        <dbReference type="ARBA" id="ARBA00004651"/>
    </source>
</evidence>
<proteinExistence type="inferred from homology"/>
<dbReference type="InterPro" id="IPR000832">
    <property type="entry name" value="GPCR_2_secretin-like"/>
</dbReference>
<dbReference type="SUPFAM" id="SSF81321">
    <property type="entry name" value="Family A G protein-coupled receptor-like"/>
    <property type="match status" value="1"/>
</dbReference>
<keyword evidence="9 13" id="KW-1133">Transmembrane helix</keyword>
<feature type="transmembrane region" description="Helical" evidence="13">
    <location>
        <begin position="325"/>
        <end position="353"/>
    </location>
</feature>
<dbReference type="GeneTree" id="ENSGT00940000163334"/>
<evidence type="ECO:0000313" key="16">
    <source>
        <dbReference type="Ensembl" id="ENSPNAP00000022954.1"/>
    </source>
</evidence>
<keyword evidence="10 13" id="KW-0472">Membrane</keyword>
<evidence type="ECO:0000256" key="6">
    <source>
        <dbReference type="ARBA" id="ARBA00022729"/>
    </source>
</evidence>
<comment type="subcellular location">
    <subcellularLocation>
        <location evidence="1">Cell membrane</location>
        <topology evidence="1">Multi-pass membrane protein</topology>
    </subcellularLocation>
</comment>
<dbReference type="PROSITE" id="PS50221">
    <property type="entry name" value="GAIN_B"/>
    <property type="match status" value="1"/>
</dbReference>
<evidence type="ECO:0000256" key="9">
    <source>
        <dbReference type="ARBA" id="ARBA00022989"/>
    </source>
</evidence>
<dbReference type="AlphaFoldDB" id="A0A3B4DJ49"/>
<dbReference type="Pfam" id="PF00002">
    <property type="entry name" value="7tm_2"/>
    <property type="match status" value="1"/>
</dbReference>
<evidence type="ECO:0000256" key="11">
    <source>
        <dbReference type="ARBA" id="ARBA00023157"/>
    </source>
</evidence>
<dbReference type="PROSITE" id="PS50261">
    <property type="entry name" value="G_PROTEIN_RECEP_F2_4"/>
    <property type="match status" value="1"/>
</dbReference>
<keyword evidence="8" id="KW-0106">Calcium</keyword>
<name>A0A3B4DJ49_PYGNA</name>
<sequence>MQMVNISLNDLEIRVFAIGPRAFLKENPMLSINNTQMDIDLIGISQNNNGSAAVAFMSYTSMVDILSPKLFNPTKKTEKIMMSTVLSATLPKTTNTQLPTPVNFTIKHIEDLPPNSNLFCVYWNHSEWIVDGCYLLQTNISHSVCSCFHLSTFALIVQVNPPEKDSDPVMDLINIIAVAVGLLFLCLTLLTFALCQWNPRVTNTALTNLCISLLLAHLLFLLTQTFLKYIQPRRLLCAVLAGVLHFCFLSAFVWMFIQAVMLFVSVKNLKKIRSKQKEVLSWKYLIVIGYSIPLMIVGVSVGLFSNGYGSEKCWLKADKDFLWSFLGPVCFILAANTIVFISIMVIIISILKTMKHETLKIKQAKSDKQYIKRVMLKTVIQFYIIGCSWILGFFTDYNKVLEVVFLFFNSQQGTFIFFIHCALNQEVRQLYMKWWQSFSAACRPHTTKTWIVQH</sequence>
<evidence type="ECO:0000256" key="8">
    <source>
        <dbReference type="ARBA" id="ARBA00022837"/>
    </source>
</evidence>
<dbReference type="OMA" id="CFILTIN"/>
<keyword evidence="4" id="KW-0245">EGF-like domain</keyword>
<dbReference type="PANTHER" id="PTHR12011:SF469">
    <property type="entry name" value="ADHESION G PROTEIN-COUPLED RECEPTOR E1-RELATED"/>
    <property type="match status" value="1"/>
</dbReference>
<reference evidence="16" key="2">
    <citation type="submission" date="2025-08" db="UniProtKB">
        <authorList>
            <consortium name="Ensembl"/>
        </authorList>
    </citation>
    <scope>IDENTIFICATION</scope>
</reference>
<dbReference type="PRINTS" id="PR00249">
    <property type="entry name" value="GPCRSECRETIN"/>
</dbReference>
<feature type="transmembrane region" description="Helical" evidence="13">
    <location>
        <begin position="400"/>
        <end position="423"/>
    </location>
</feature>
<comment type="similarity">
    <text evidence="2">Belongs to the G-protein coupled receptor 2 family. Adhesion G-protein coupled receptor (ADGR) subfamily.</text>
</comment>
<evidence type="ECO:0000256" key="7">
    <source>
        <dbReference type="ARBA" id="ARBA00022737"/>
    </source>
</evidence>
<evidence type="ECO:0000256" key="3">
    <source>
        <dbReference type="ARBA" id="ARBA00022475"/>
    </source>
</evidence>
<evidence type="ECO:0000256" key="10">
    <source>
        <dbReference type="ARBA" id="ARBA00023136"/>
    </source>
</evidence>
<feature type="transmembrane region" description="Helical" evidence="13">
    <location>
        <begin position="239"/>
        <end position="264"/>
    </location>
</feature>
<dbReference type="GO" id="GO:0004930">
    <property type="term" value="F:G protein-coupled receptor activity"/>
    <property type="evidence" value="ECO:0007669"/>
    <property type="project" value="InterPro"/>
</dbReference>
<evidence type="ECO:0000256" key="2">
    <source>
        <dbReference type="ARBA" id="ARBA00007343"/>
    </source>
</evidence>
<evidence type="ECO:0000313" key="17">
    <source>
        <dbReference type="Proteomes" id="UP001501920"/>
    </source>
</evidence>
<feature type="domain" description="GAIN-B" evidence="14">
    <location>
        <begin position="2"/>
        <end position="163"/>
    </location>
</feature>
<keyword evidence="3" id="KW-1003">Cell membrane</keyword>
<keyword evidence="7" id="KW-0677">Repeat</keyword>
<dbReference type="InterPro" id="IPR057244">
    <property type="entry name" value="GAIN_B"/>
</dbReference>
<dbReference type="FunFam" id="1.20.1070.10:FF:000054">
    <property type="entry name" value="Adhesion G protein-coupled receptor E3"/>
    <property type="match status" value="1"/>
</dbReference>
<dbReference type="Pfam" id="PF01825">
    <property type="entry name" value="GPS"/>
    <property type="match status" value="1"/>
</dbReference>
<dbReference type="Proteomes" id="UP001501920">
    <property type="component" value="Chromosome 12"/>
</dbReference>
<dbReference type="GO" id="GO:0007166">
    <property type="term" value="P:cell surface receptor signaling pathway"/>
    <property type="evidence" value="ECO:0007669"/>
    <property type="project" value="InterPro"/>
</dbReference>
<evidence type="ECO:0000259" key="15">
    <source>
        <dbReference type="PROSITE" id="PS50261"/>
    </source>
</evidence>
<dbReference type="InterPro" id="IPR046338">
    <property type="entry name" value="GAIN_dom_sf"/>
</dbReference>
<feature type="transmembrane region" description="Helical" evidence="13">
    <location>
        <begin position="284"/>
        <end position="305"/>
    </location>
</feature>
<evidence type="ECO:0000259" key="14">
    <source>
        <dbReference type="PROSITE" id="PS50221"/>
    </source>
</evidence>
<feature type="domain" description="G-protein coupled receptors family 2 profile 2" evidence="15">
    <location>
        <begin position="170"/>
        <end position="424"/>
    </location>
</feature>
<dbReference type="GO" id="GO:0007189">
    <property type="term" value="P:adenylate cyclase-activating G protein-coupled receptor signaling pathway"/>
    <property type="evidence" value="ECO:0007669"/>
    <property type="project" value="TreeGrafter"/>
</dbReference>
<keyword evidence="5 13" id="KW-0812">Transmembrane</keyword>
<dbReference type="InterPro" id="IPR017981">
    <property type="entry name" value="GPCR_2-like_7TM"/>
</dbReference>
<protein>
    <recommendedName>
        <fullName evidence="18">Adhesion G protein-coupled receptor E3-like</fullName>
    </recommendedName>
</protein>
<feature type="transmembrane region" description="Helical" evidence="13">
    <location>
        <begin position="172"/>
        <end position="194"/>
    </location>
</feature>
<keyword evidence="12" id="KW-0325">Glycoprotein</keyword>
<dbReference type="GO" id="GO:0005886">
    <property type="term" value="C:plasma membrane"/>
    <property type="evidence" value="ECO:0007669"/>
    <property type="project" value="UniProtKB-SubCell"/>
</dbReference>
<dbReference type="InterPro" id="IPR000203">
    <property type="entry name" value="GPS"/>
</dbReference>
<evidence type="ECO:0000256" key="4">
    <source>
        <dbReference type="ARBA" id="ARBA00022536"/>
    </source>
</evidence>
<accession>A0A3B4DJ49</accession>
<organism evidence="16 17">
    <name type="scientific">Pygocentrus nattereri</name>
    <name type="common">Red-bellied piranha</name>
    <dbReference type="NCBI Taxonomy" id="42514"/>
    <lineage>
        <taxon>Eukaryota</taxon>
        <taxon>Metazoa</taxon>
        <taxon>Chordata</taxon>
        <taxon>Craniata</taxon>
        <taxon>Vertebrata</taxon>
        <taxon>Euteleostomi</taxon>
        <taxon>Actinopterygii</taxon>
        <taxon>Neopterygii</taxon>
        <taxon>Teleostei</taxon>
        <taxon>Ostariophysi</taxon>
        <taxon>Characiformes</taxon>
        <taxon>Characoidei</taxon>
        <taxon>Pygocentrus</taxon>
    </lineage>
</organism>
<keyword evidence="17" id="KW-1185">Reference proteome</keyword>
<evidence type="ECO:0008006" key="18">
    <source>
        <dbReference type="Google" id="ProtNLM"/>
    </source>
</evidence>
<dbReference type="Ensembl" id="ENSPNAT00000013875.2">
    <property type="protein sequence ID" value="ENSPNAP00000022954.1"/>
    <property type="gene ID" value="ENSPNAG00000007504.2"/>
</dbReference>
<evidence type="ECO:0000256" key="5">
    <source>
        <dbReference type="ARBA" id="ARBA00022692"/>
    </source>
</evidence>
<dbReference type="SMART" id="SM00303">
    <property type="entry name" value="GPS"/>
    <property type="match status" value="1"/>
</dbReference>
<dbReference type="PANTHER" id="PTHR12011">
    <property type="entry name" value="ADHESION G-PROTEIN COUPLED RECEPTOR"/>
    <property type="match status" value="1"/>
</dbReference>
<evidence type="ECO:0000256" key="12">
    <source>
        <dbReference type="ARBA" id="ARBA00023180"/>
    </source>
</evidence>